<dbReference type="EMBL" id="ML995839">
    <property type="protein sequence ID" value="KAF2768952.1"/>
    <property type="molecule type" value="Genomic_DNA"/>
</dbReference>
<dbReference type="Pfam" id="PF00004">
    <property type="entry name" value="AAA"/>
    <property type="match status" value="1"/>
</dbReference>
<feature type="region of interest" description="Disordered" evidence="1">
    <location>
        <begin position="711"/>
        <end position="733"/>
    </location>
</feature>
<evidence type="ECO:0000313" key="3">
    <source>
        <dbReference type="EMBL" id="KAF2768952.1"/>
    </source>
</evidence>
<dbReference type="Proteomes" id="UP000799436">
    <property type="component" value="Unassembled WGS sequence"/>
</dbReference>
<proteinExistence type="predicted"/>
<dbReference type="Pfam" id="PF22942">
    <property type="entry name" value="DUF7025"/>
    <property type="match status" value="1"/>
</dbReference>
<dbReference type="PANTHER" id="PTHR46411">
    <property type="entry name" value="FAMILY ATPASE, PUTATIVE-RELATED"/>
    <property type="match status" value="1"/>
</dbReference>
<name>A0A6G1L8N5_9PEZI</name>
<dbReference type="InterPro" id="IPR003593">
    <property type="entry name" value="AAA+_ATPase"/>
</dbReference>
<feature type="compositionally biased region" description="Polar residues" evidence="1">
    <location>
        <begin position="719"/>
        <end position="732"/>
    </location>
</feature>
<dbReference type="InterPro" id="IPR027417">
    <property type="entry name" value="P-loop_NTPase"/>
</dbReference>
<dbReference type="CDD" id="cd19481">
    <property type="entry name" value="RecA-like_protease"/>
    <property type="match status" value="1"/>
</dbReference>
<gene>
    <name evidence="3" type="ORF">EJ03DRAFT_327912</name>
</gene>
<dbReference type="InterPro" id="IPR054289">
    <property type="entry name" value="DUF7025"/>
</dbReference>
<keyword evidence="3" id="KW-0378">Hydrolase</keyword>
<keyword evidence="4" id="KW-1185">Reference proteome</keyword>
<dbReference type="SMART" id="SM00382">
    <property type="entry name" value="AAA"/>
    <property type="match status" value="1"/>
</dbReference>
<dbReference type="AlphaFoldDB" id="A0A6G1L8N5"/>
<dbReference type="GO" id="GO:0005524">
    <property type="term" value="F:ATP binding"/>
    <property type="evidence" value="ECO:0007669"/>
    <property type="project" value="InterPro"/>
</dbReference>
<organism evidence="3 4">
    <name type="scientific">Teratosphaeria nubilosa</name>
    <dbReference type="NCBI Taxonomy" id="161662"/>
    <lineage>
        <taxon>Eukaryota</taxon>
        <taxon>Fungi</taxon>
        <taxon>Dikarya</taxon>
        <taxon>Ascomycota</taxon>
        <taxon>Pezizomycotina</taxon>
        <taxon>Dothideomycetes</taxon>
        <taxon>Dothideomycetidae</taxon>
        <taxon>Mycosphaerellales</taxon>
        <taxon>Teratosphaeriaceae</taxon>
        <taxon>Teratosphaeria</taxon>
    </lineage>
</organism>
<feature type="region of interest" description="Disordered" evidence="1">
    <location>
        <begin position="425"/>
        <end position="447"/>
    </location>
</feature>
<dbReference type="SUPFAM" id="SSF52540">
    <property type="entry name" value="P-loop containing nucleoside triphosphate hydrolases"/>
    <property type="match status" value="1"/>
</dbReference>
<dbReference type="InterPro" id="IPR003959">
    <property type="entry name" value="ATPase_AAA_core"/>
</dbReference>
<dbReference type="Gene3D" id="3.40.50.300">
    <property type="entry name" value="P-loop containing nucleotide triphosphate hydrolases"/>
    <property type="match status" value="1"/>
</dbReference>
<accession>A0A6G1L8N5</accession>
<evidence type="ECO:0000256" key="1">
    <source>
        <dbReference type="SAM" id="MobiDB-lite"/>
    </source>
</evidence>
<sequence length="820" mass="92929">MTYYSDALIPPDPYFFDREQDEPMQAWPRYQLQLDQLAAQDQLRTRRFIRRRCAEGESSDSEMEGAADGPKRAAVPTPSSTDTSKAKEQEYVKLDPRDIGMSVGLKQLYSGKEDKRGRFTWQTTIPEDLGKPAEDAESEKWAIIVRNTKVYNDPKKVLAIHSIVIQSPLLKELLKQVLADYPGVTVGLKRLEFSGRFEPLIHRWHQLNTAITALKEHQRADAEAASDNEIRIKHAELLHDLLTKEFKETIEASTDLIGQGVMTYEHLWTLFQPGSSVYSKQQGQDRIFRMHSSKYGTDRNGNPVYWLTCQYVDYDGTRWGTQKLNMSISSFEGTRPITNLPTLPLDFHQDKAGVIARLTERGGKVEKLAGSHYRAYNGIGWRLNNMGGKDKYTIKGRVVLDTYGWNRFNPNMSIFVTPLHVKQATGPSGSGGDDSPVGEFGGDDEYEDGYDEEEGGMPMDGFFADEEDDEIKKLVLTDEQKMICSPLVRGYALKEKVWLNLFVNAVLDIDFNSRAFDSLVLPKNQKELILGFTATQQSYRSQFDDVIEGKGRGIILLLCGPPGVGKTLTAESVAEEMKVPLYMMSAGDLGLDPRHVESKLQGILDMCTRWNAILLLDEADVFLEERSLHELERNKLVSIFLRVLEYYEGIMFLTTNRVQTFDQAFQSRIHISLEYHELDAKSRKTVWNNFLQQHDISQTAARVRRLKALPSAAKAPPTNDVTTNGDVPNGSNGFADVDKALELRKKQTLPHQLTAKHIDKLSQLNLNGRQIKNFLKTAQLLASRRGEGLSYEHVDTVMEVTQHLHNTTQESERTKQSFFS</sequence>
<dbReference type="GO" id="GO:0016887">
    <property type="term" value="F:ATP hydrolysis activity"/>
    <property type="evidence" value="ECO:0007669"/>
    <property type="project" value="InterPro"/>
</dbReference>
<feature type="domain" description="AAA+ ATPase" evidence="2">
    <location>
        <begin position="552"/>
        <end position="676"/>
    </location>
</feature>
<feature type="region of interest" description="Disordered" evidence="1">
    <location>
        <begin position="54"/>
        <end position="89"/>
    </location>
</feature>
<protein>
    <submittedName>
        <fullName evidence="3">P-loop containing nucleoside triphosphate hydrolase protein</fullName>
    </submittedName>
</protein>
<evidence type="ECO:0000259" key="2">
    <source>
        <dbReference type="SMART" id="SM00382"/>
    </source>
</evidence>
<dbReference type="PANTHER" id="PTHR46411:SF3">
    <property type="entry name" value="AAA+ ATPASE DOMAIN-CONTAINING PROTEIN"/>
    <property type="match status" value="1"/>
</dbReference>
<evidence type="ECO:0000313" key="4">
    <source>
        <dbReference type="Proteomes" id="UP000799436"/>
    </source>
</evidence>
<dbReference type="OrthoDB" id="10042665at2759"/>
<reference evidence="3" key="1">
    <citation type="journal article" date="2020" name="Stud. Mycol.">
        <title>101 Dothideomycetes genomes: a test case for predicting lifestyles and emergence of pathogens.</title>
        <authorList>
            <person name="Haridas S."/>
            <person name="Albert R."/>
            <person name="Binder M."/>
            <person name="Bloem J."/>
            <person name="Labutti K."/>
            <person name="Salamov A."/>
            <person name="Andreopoulos B."/>
            <person name="Baker S."/>
            <person name="Barry K."/>
            <person name="Bills G."/>
            <person name="Bluhm B."/>
            <person name="Cannon C."/>
            <person name="Castanera R."/>
            <person name="Culley D."/>
            <person name="Daum C."/>
            <person name="Ezra D."/>
            <person name="Gonzalez J."/>
            <person name="Henrissat B."/>
            <person name="Kuo A."/>
            <person name="Liang C."/>
            <person name="Lipzen A."/>
            <person name="Lutzoni F."/>
            <person name="Magnuson J."/>
            <person name="Mondo S."/>
            <person name="Nolan M."/>
            <person name="Ohm R."/>
            <person name="Pangilinan J."/>
            <person name="Park H.-J."/>
            <person name="Ramirez L."/>
            <person name="Alfaro M."/>
            <person name="Sun H."/>
            <person name="Tritt A."/>
            <person name="Yoshinaga Y."/>
            <person name="Zwiers L.-H."/>
            <person name="Turgeon B."/>
            <person name="Goodwin S."/>
            <person name="Spatafora J."/>
            <person name="Crous P."/>
            <person name="Grigoriev I."/>
        </authorList>
    </citation>
    <scope>NUCLEOTIDE SEQUENCE</scope>
    <source>
        <strain evidence="3">CBS 116005</strain>
    </source>
</reference>